<dbReference type="Pfam" id="PF13489">
    <property type="entry name" value="Methyltransf_23"/>
    <property type="match status" value="1"/>
</dbReference>
<dbReference type="STRING" id="1586287.BBK82_00380"/>
<proteinExistence type="predicted"/>
<sequence length="219" mass="24478">MRTGYYTVGYGRRFPGHARVERFVREFEAREAKGDTPKEQAAWDAQYAQGEWDHLTGLKELAHYAVIVGYGTFLRPGGSVLDVGCGEGVLQARWAPHGYERYLGLDISEVAVRKLAGRVDERTEFRAADADEHVPDGKFDVVVFNESLYYLNDPLAALGRYTEVLNPDGVVIVSMFQGSRRSRAILGAVRREHRVVDSTRTTQGATSWDCLVIRPSQPA</sequence>
<dbReference type="EMBL" id="CP016793">
    <property type="protein sequence ID" value="ANZ34763.1"/>
    <property type="molecule type" value="Genomic_DNA"/>
</dbReference>
<name>A0A1B2HAM6_9PSEU</name>
<keyword evidence="1" id="KW-0808">Transferase</keyword>
<dbReference type="InterPro" id="IPR029063">
    <property type="entry name" value="SAM-dependent_MTases_sf"/>
</dbReference>
<dbReference type="KEGG" id="led:BBK82_00380"/>
<dbReference type="Proteomes" id="UP000093053">
    <property type="component" value="Chromosome"/>
</dbReference>
<dbReference type="AlphaFoldDB" id="A0A1B2HAM6"/>
<evidence type="ECO:0008006" key="4">
    <source>
        <dbReference type="Google" id="ProtNLM"/>
    </source>
</evidence>
<dbReference type="Gene3D" id="3.40.50.150">
    <property type="entry name" value="Vaccinia Virus protein VP39"/>
    <property type="match status" value="1"/>
</dbReference>
<dbReference type="PANTHER" id="PTHR43861:SF3">
    <property type="entry name" value="PUTATIVE (AFU_ORTHOLOGUE AFUA_2G14390)-RELATED"/>
    <property type="match status" value="1"/>
</dbReference>
<organism evidence="2 3">
    <name type="scientific">Lentzea guizhouensis</name>
    <dbReference type="NCBI Taxonomy" id="1586287"/>
    <lineage>
        <taxon>Bacteria</taxon>
        <taxon>Bacillati</taxon>
        <taxon>Actinomycetota</taxon>
        <taxon>Actinomycetes</taxon>
        <taxon>Pseudonocardiales</taxon>
        <taxon>Pseudonocardiaceae</taxon>
        <taxon>Lentzea</taxon>
    </lineage>
</organism>
<evidence type="ECO:0000313" key="2">
    <source>
        <dbReference type="EMBL" id="ANZ34763.1"/>
    </source>
</evidence>
<dbReference type="GO" id="GO:0016740">
    <property type="term" value="F:transferase activity"/>
    <property type="evidence" value="ECO:0007669"/>
    <property type="project" value="UniProtKB-KW"/>
</dbReference>
<dbReference type="PANTHER" id="PTHR43861">
    <property type="entry name" value="TRANS-ACONITATE 2-METHYLTRANSFERASE-RELATED"/>
    <property type="match status" value="1"/>
</dbReference>
<reference evidence="2 3" key="1">
    <citation type="submission" date="2016-07" db="EMBL/GenBank/DDBJ databases">
        <title>Complete genome sequence of the Lentzea guizhouensis DHS C013.</title>
        <authorList>
            <person name="Cao C."/>
        </authorList>
    </citation>
    <scope>NUCLEOTIDE SEQUENCE [LARGE SCALE GENOMIC DNA]</scope>
    <source>
        <strain evidence="2 3">DHS C013</strain>
    </source>
</reference>
<evidence type="ECO:0000313" key="3">
    <source>
        <dbReference type="Proteomes" id="UP000093053"/>
    </source>
</evidence>
<protein>
    <recommendedName>
        <fullName evidence="4">Methyltransferase type 11 domain-containing protein</fullName>
    </recommendedName>
</protein>
<accession>A0A1B2HAM6</accession>
<keyword evidence="3" id="KW-1185">Reference proteome</keyword>
<evidence type="ECO:0000256" key="1">
    <source>
        <dbReference type="ARBA" id="ARBA00022679"/>
    </source>
</evidence>
<dbReference type="CDD" id="cd02440">
    <property type="entry name" value="AdoMet_MTases"/>
    <property type="match status" value="1"/>
</dbReference>
<gene>
    <name evidence="2" type="ORF">BBK82_00380</name>
</gene>
<dbReference type="SUPFAM" id="SSF53335">
    <property type="entry name" value="S-adenosyl-L-methionine-dependent methyltransferases"/>
    <property type="match status" value="1"/>
</dbReference>